<dbReference type="InterPro" id="IPR036721">
    <property type="entry name" value="RCK_C_sf"/>
</dbReference>
<feature type="domain" description="RCK C-terminal" evidence="3">
    <location>
        <begin position="466"/>
        <end position="550"/>
    </location>
</feature>
<dbReference type="InterPro" id="IPR006037">
    <property type="entry name" value="RCK_C"/>
</dbReference>
<proteinExistence type="predicted"/>
<dbReference type="Pfam" id="PF02254">
    <property type="entry name" value="TrkA_N"/>
    <property type="match status" value="2"/>
</dbReference>
<dbReference type="PROSITE" id="PS51202">
    <property type="entry name" value="RCK_C"/>
    <property type="match status" value="2"/>
</dbReference>
<dbReference type="InterPro" id="IPR003148">
    <property type="entry name" value="RCK_N"/>
</dbReference>
<dbReference type="RefSeq" id="WP_379740066.1">
    <property type="nucleotide sequence ID" value="NZ_JBHSVN010000001.1"/>
</dbReference>
<dbReference type="Pfam" id="PF02080">
    <property type="entry name" value="TrkA_C"/>
    <property type="match status" value="2"/>
</dbReference>
<name>A0ABD5UQ60_9EURY</name>
<dbReference type="AlphaFoldDB" id="A0ABD5UQ60"/>
<keyword evidence="1" id="KW-0812">Transmembrane</keyword>
<evidence type="ECO:0000259" key="3">
    <source>
        <dbReference type="PROSITE" id="PS51202"/>
    </source>
</evidence>
<evidence type="ECO:0000259" key="2">
    <source>
        <dbReference type="PROSITE" id="PS51201"/>
    </source>
</evidence>
<feature type="domain" description="RCK N-terminal" evidence="2">
    <location>
        <begin position="113"/>
        <end position="229"/>
    </location>
</feature>
<dbReference type="PROSITE" id="PS51201">
    <property type="entry name" value="RCK_N"/>
    <property type="match status" value="2"/>
</dbReference>
<dbReference type="Gene3D" id="1.10.287.70">
    <property type="match status" value="1"/>
</dbReference>
<dbReference type="Proteomes" id="UP001596296">
    <property type="component" value="Unassembled WGS sequence"/>
</dbReference>
<keyword evidence="4" id="KW-0407">Ion channel</keyword>
<dbReference type="EMBL" id="JBHSXL010000003">
    <property type="protein sequence ID" value="MFC6891579.1"/>
    <property type="molecule type" value="Genomic_DNA"/>
</dbReference>
<feature type="domain" description="RCK C-terminal" evidence="3">
    <location>
        <begin position="248"/>
        <end position="334"/>
    </location>
</feature>
<dbReference type="Gene3D" id="3.30.70.1450">
    <property type="entry name" value="Regulator of K+ conductance, C-terminal domain"/>
    <property type="match status" value="2"/>
</dbReference>
<keyword evidence="4" id="KW-0406">Ion transport</keyword>
<keyword evidence="5" id="KW-1185">Reference proteome</keyword>
<dbReference type="InterPro" id="IPR036291">
    <property type="entry name" value="NAD(P)-bd_dom_sf"/>
</dbReference>
<evidence type="ECO:0000313" key="4">
    <source>
        <dbReference type="EMBL" id="MFC6891579.1"/>
    </source>
</evidence>
<dbReference type="GO" id="GO:0034220">
    <property type="term" value="P:monoatomic ion transmembrane transport"/>
    <property type="evidence" value="ECO:0007669"/>
    <property type="project" value="UniProtKB-KW"/>
</dbReference>
<reference evidence="4 5" key="1">
    <citation type="journal article" date="2019" name="Int. J. Syst. Evol. Microbiol.">
        <title>The Global Catalogue of Microorganisms (GCM) 10K type strain sequencing project: providing services to taxonomists for standard genome sequencing and annotation.</title>
        <authorList>
            <consortium name="The Broad Institute Genomics Platform"/>
            <consortium name="The Broad Institute Genome Sequencing Center for Infectious Disease"/>
            <person name="Wu L."/>
            <person name="Ma J."/>
        </authorList>
    </citation>
    <scope>NUCLEOTIDE SEQUENCE [LARGE SCALE GENOMIC DNA]</scope>
    <source>
        <strain evidence="4 5">SKJ47</strain>
    </source>
</reference>
<dbReference type="InterPro" id="IPR050721">
    <property type="entry name" value="Trk_Ktr_HKT_K-transport"/>
</dbReference>
<feature type="transmembrane region" description="Helical" evidence="1">
    <location>
        <begin position="12"/>
        <end position="36"/>
    </location>
</feature>
<evidence type="ECO:0000256" key="1">
    <source>
        <dbReference type="SAM" id="Phobius"/>
    </source>
</evidence>
<dbReference type="SUPFAM" id="SSF116726">
    <property type="entry name" value="TrkA C-terminal domain-like"/>
    <property type="match status" value="2"/>
</dbReference>
<keyword evidence="1" id="KW-1133">Transmembrane helix</keyword>
<dbReference type="SUPFAM" id="SSF81324">
    <property type="entry name" value="Voltage-gated potassium channels"/>
    <property type="match status" value="1"/>
</dbReference>
<dbReference type="PANTHER" id="PTHR43833">
    <property type="entry name" value="POTASSIUM CHANNEL PROTEIN 2-RELATED-RELATED"/>
    <property type="match status" value="1"/>
</dbReference>
<keyword evidence="1" id="KW-0472">Membrane</keyword>
<gene>
    <name evidence="4" type="ORF">ACFQE9_02960</name>
</gene>
<feature type="domain" description="RCK N-terminal" evidence="2">
    <location>
        <begin position="341"/>
        <end position="451"/>
    </location>
</feature>
<dbReference type="PANTHER" id="PTHR43833:SF9">
    <property type="entry name" value="POTASSIUM CHANNEL PROTEIN YUGO-RELATED"/>
    <property type="match status" value="1"/>
</dbReference>
<evidence type="ECO:0000313" key="5">
    <source>
        <dbReference type="Proteomes" id="UP001596296"/>
    </source>
</evidence>
<protein>
    <submittedName>
        <fullName evidence="4">Potassium channel family protein</fullName>
    </submittedName>
</protein>
<accession>A0ABD5UQ60</accession>
<keyword evidence="4" id="KW-0813">Transport</keyword>
<comment type="caution">
    <text evidence="4">The sequence shown here is derived from an EMBL/GenBank/DDBJ whole genome shotgun (WGS) entry which is preliminary data.</text>
</comment>
<dbReference type="Gene3D" id="3.40.50.720">
    <property type="entry name" value="NAD(P)-binding Rossmann-like Domain"/>
    <property type="match status" value="2"/>
</dbReference>
<organism evidence="4 5">
    <name type="scientific">Halopenitus salinus</name>
    <dbReference type="NCBI Taxonomy" id="1198295"/>
    <lineage>
        <taxon>Archaea</taxon>
        <taxon>Methanobacteriati</taxon>
        <taxon>Methanobacteriota</taxon>
        <taxon>Stenosarchaea group</taxon>
        <taxon>Halobacteria</taxon>
        <taxon>Halobacteriales</taxon>
        <taxon>Haloferacaceae</taxon>
        <taxon>Halopenitus</taxon>
    </lineage>
</organism>
<sequence>MARTAFRSRRTAYYLALVVATTALFTLTYNFGMAVWEGRPQPLFRSLEVVVQSFTTTGYGEDAPWQSPQMNVLVIVMQLSGIGLILTAVDVFAVPWLRSALTPTVPEAADEIRDHVVVCGCTPRTEAFIDELDARGRDHVLVVADDETARDRHEEGYTVVHGDPELTGTLENARIGSAIAVVADAGDEISASIVLAARDVDPDVRTVTLITDSDLVRYHRAAGADDVLSPRRLVGENIVREIPTAVRTDVEEGIPLGEEFELAELSVETGSDLCDRTFGDARVRDRFGVNVIGAWFNGDFETPVDPDRTFDAGTRLLVVGAPDRIEALRDATETTVRRFPSQRIVLAGYGDTGKVVHQRLSGSNSRLTVLDVEDDDEGVVDVVGDARDPDALERANVSEASAFIVAIEDDTTAIFATLIARELNPDLRIVVRANDVADVEKLHRAGADHVQSLAAISGRMLAATVFEDEEVIAYDKQISVVRLPAGELAGTTIADAAVRERTGCTIVAFQRGDETISEFDPETFEVHEEDRIVVAGTSEDVTRFERSFAPS</sequence>
<dbReference type="SUPFAM" id="SSF51735">
    <property type="entry name" value="NAD(P)-binding Rossmann-fold domains"/>
    <property type="match status" value="2"/>
</dbReference>